<comment type="subcellular location">
    <subcellularLocation>
        <location evidence="1 6">Cell membrane</location>
        <topology evidence="1 6">Multi-pass membrane protein</topology>
    </subcellularLocation>
</comment>
<keyword evidence="3 6" id="KW-0812">Transmembrane</keyword>
<dbReference type="PANTHER" id="PTHR12677:SF59">
    <property type="entry name" value="GOLGI APPARATUS MEMBRANE PROTEIN TVP38-RELATED"/>
    <property type="match status" value="1"/>
</dbReference>
<proteinExistence type="inferred from homology"/>
<evidence type="ECO:0000313" key="9">
    <source>
        <dbReference type="Proteomes" id="UP001279553"/>
    </source>
</evidence>
<evidence type="ECO:0000256" key="5">
    <source>
        <dbReference type="ARBA" id="ARBA00023136"/>
    </source>
</evidence>
<reference evidence="8 9" key="1">
    <citation type="submission" date="2023-11" db="EMBL/GenBank/DDBJ databases">
        <title>MicrobeMod: A computational toolkit for identifying prokaryotic methylation and restriction-modification with nanopore sequencing.</title>
        <authorList>
            <person name="Crits-Christoph A."/>
            <person name="Kang S.C."/>
            <person name="Lee H."/>
            <person name="Ostrov N."/>
        </authorList>
    </citation>
    <scope>NUCLEOTIDE SEQUENCE [LARGE SCALE GENOMIC DNA]</scope>
    <source>
        <strain evidence="8 9">DSMZ 700</strain>
    </source>
</reference>
<name>A0AAW9DQN0_ACIAO</name>
<evidence type="ECO:0000313" key="8">
    <source>
        <dbReference type="EMBL" id="MDX5930530.1"/>
    </source>
</evidence>
<feature type="transmembrane region" description="Helical" evidence="6">
    <location>
        <begin position="79"/>
        <end position="104"/>
    </location>
</feature>
<evidence type="ECO:0000256" key="3">
    <source>
        <dbReference type="ARBA" id="ARBA00022692"/>
    </source>
</evidence>
<evidence type="ECO:0000259" key="7">
    <source>
        <dbReference type="Pfam" id="PF09335"/>
    </source>
</evidence>
<dbReference type="RefSeq" id="WP_319613474.1">
    <property type="nucleotide sequence ID" value="NZ_JAWXYB010000018.1"/>
</dbReference>
<evidence type="ECO:0000256" key="4">
    <source>
        <dbReference type="ARBA" id="ARBA00022989"/>
    </source>
</evidence>
<feature type="transmembrane region" description="Helical" evidence="6">
    <location>
        <begin position="167"/>
        <end position="187"/>
    </location>
</feature>
<dbReference type="EMBL" id="JAWXYB010000018">
    <property type="protein sequence ID" value="MDX5930530.1"/>
    <property type="molecule type" value="Genomic_DNA"/>
</dbReference>
<feature type="transmembrane region" description="Helical" evidence="6">
    <location>
        <begin position="199"/>
        <end position="223"/>
    </location>
</feature>
<accession>A0AAW9DQN0</accession>
<feature type="transmembrane region" description="Helical" evidence="6">
    <location>
        <begin position="42"/>
        <end position="67"/>
    </location>
</feature>
<gene>
    <name evidence="8" type="ORF">SIL87_07115</name>
</gene>
<sequence>MIGRDRRIVVAGLIACVLLLAATASAITGLGDGGVVLRRIEGLRALGVTGGLVFVALQMLTAVVGFLPASLLGIAAGAIYGVGLGFGLAAAGLMLGAAIAFGLARTGLRPAIGRLMARRTSLDRLDIAVGREGWRFVLLLRISPIMPFSLTSYALGLSAVSARDYALGTFAALPALLAYVSLGAVGTGGLRAAGGTGSVHAVLILAGVAATLLLGLQVIRLMIGLRRPVSQP</sequence>
<keyword evidence="4 6" id="KW-1133">Transmembrane helix</keyword>
<dbReference type="Proteomes" id="UP001279553">
    <property type="component" value="Unassembled WGS sequence"/>
</dbReference>
<evidence type="ECO:0000256" key="1">
    <source>
        <dbReference type="ARBA" id="ARBA00004651"/>
    </source>
</evidence>
<comment type="caution">
    <text evidence="8">The sequence shown here is derived from an EMBL/GenBank/DDBJ whole genome shotgun (WGS) entry which is preliminary data.</text>
</comment>
<keyword evidence="9" id="KW-1185">Reference proteome</keyword>
<organism evidence="8 9">
    <name type="scientific">Acidiphilium acidophilum</name>
    <name type="common">Thiobacillus acidophilus</name>
    <dbReference type="NCBI Taxonomy" id="76588"/>
    <lineage>
        <taxon>Bacteria</taxon>
        <taxon>Pseudomonadati</taxon>
        <taxon>Pseudomonadota</taxon>
        <taxon>Alphaproteobacteria</taxon>
        <taxon>Acetobacterales</taxon>
        <taxon>Acidocellaceae</taxon>
        <taxon>Acidiphilium</taxon>
    </lineage>
</organism>
<dbReference type="GO" id="GO:0005886">
    <property type="term" value="C:plasma membrane"/>
    <property type="evidence" value="ECO:0007669"/>
    <property type="project" value="UniProtKB-SubCell"/>
</dbReference>
<dbReference type="InterPro" id="IPR015414">
    <property type="entry name" value="TMEM64"/>
</dbReference>
<feature type="transmembrane region" description="Helical" evidence="6">
    <location>
        <begin position="134"/>
        <end position="155"/>
    </location>
</feature>
<evidence type="ECO:0000256" key="2">
    <source>
        <dbReference type="ARBA" id="ARBA00022475"/>
    </source>
</evidence>
<protein>
    <recommendedName>
        <fullName evidence="6">TVP38/TMEM64 family membrane protein</fullName>
    </recommendedName>
</protein>
<dbReference type="PANTHER" id="PTHR12677">
    <property type="entry name" value="GOLGI APPARATUS MEMBRANE PROTEIN TVP38-RELATED"/>
    <property type="match status" value="1"/>
</dbReference>
<dbReference type="Pfam" id="PF09335">
    <property type="entry name" value="VTT_dom"/>
    <property type="match status" value="1"/>
</dbReference>
<keyword evidence="5 6" id="KW-0472">Membrane</keyword>
<evidence type="ECO:0000256" key="6">
    <source>
        <dbReference type="RuleBase" id="RU366058"/>
    </source>
</evidence>
<dbReference type="InterPro" id="IPR032816">
    <property type="entry name" value="VTT_dom"/>
</dbReference>
<keyword evidence="2 6" id="KW-1003">Cell membrane</keyword>
<feature type="domain" description="VTT" evidence="7">
    <location>
        <begin position="67"/>
        <end position="184"/>
    </location>
</feature>
<dbReference type="AlphaFoldDB" id="A0AAW9DQN0"/>
<comment type="similarity">
    <text evidence="6">Belongs to the TVP38/TMEM64 family.</text>
</comment>